<keyword evidence="10" id="KW-1185">Reference proteome</keyword>
<keyword evidence="7" id="KW-0653">Protein transport</keyword>
<proteinExistence type="inferred from homology"/>
<evidence type="ECO:0000313" key="10">
    <source>
        <dbReference type="Proteomes" id="UP000283387"/>
    </source>
</evidence>
<keyword evidence="5 8" id="KW-1133">Transmembrane helix</keyword>
<sequence length="157" mass="17898">MSKFRKDSGKELPPISTASLPDIVFMLLFFFMVSTTMREVTLMVKVKVPAATELSKLEKKSLVSYIYVGEPMPQYQHVFGSEPRIQLNDQFAQPSDILDFITAEREARDEAEVPMMITSLKVDEFAKMGIVSDIKQELRKASALHINYSSRKKDTEK</sequence>
<evidence type="ECO:0000256" key="6">
    <source>
        <dbReference type="ARBA" id="ARBA00023136"/>
    </source>
</evidence>
<evidence type="ECO:0000256" key="8">
    <source>
        <dbReference type="SAM" id="Phobius"/>
    </source>
</evidence>
<dbReference type="AlphaFoldDB" id="A0A419VVD0"/>
<evidence type="ECO:0000256" key="4">
    <source>
        <dbReference type="ARBA" id="ARBA00022692"/>
    </source>
</evidence>
<keyword evidence="7" id="KW-0813">Transport</keyword>
<dbReference type="GO" id="GO:0022857">
    <property type="term" value="F:transmembrane transporter activity"/>
    <property type="evidence" value="ECO:0007669"/>
    <property type="project" value="InterPro"/>
</dbReference>
<evidence type="ECO:0000256" key="2">
    <source>
        <dbReference type="ARBA" id="ARBA00005811"/>
    </source>
</evidence>
<protein>
    <submittedName>
        <fullName evidence="9">Biopolymer transport protein ExbD</fullName>
    </submittedName>
</protein>
<feature type="transmembrane region" description="Helical" evidence="8">
    <location>
        <begin position="12"/>
        <end position="33"/>
    </location>
</feature>
<reference evidence="9 10" key="1">
    <citation type="submission" date="2018-09" db="EMBL/GenBank/DDBJ databases">
        <title>Genomic Encyclopedia of Archaeal and Bacterial Type Strains, Phase II (KMG-II): from individual species to whole genera.</title>
        <authorList>
            <person name="Goeker M."/>
        </authorList>
    </citation>
    <scope>NUCLEOTIDE SEQUENCE [LARGE SCALE GENOMIC DNA]</scope>
    <source>
        <strain evidence="9 10">DSM 27148</strain>
    </source>
</reference>
<comment type="caution">
    <text evidence="9">The sequence shown here is derived from an EMBL/GenBank/DDBJ whole genome shotgun (WGS) entry which is preliminary data.</text>
</comment>
<comment type="similarity">
    <text evidence="2 7">Belongs to the ExbD/TolR family.</text>
</comment>
<dbReference type="OrthoDB" id="9810103at2"/>
<evidence type="ECO:0000256" key="3">
    <source>
        <dbReference type="ARBA" id="ARBA00022475"/>
    </source>
</evidence>
<organism evidence="9 10">
    <name type="scientific">Mangrovibacterium diazotrophicum</name>
    <dbReference type="NCBI Taxonomy" id="1261403"/>
    <lineage>
        <taxon>Bacteria</taxon>
        <taxon>Pseudomonadati</taxon>
        <taxon>Bacteroidota</taxon>
        <taxon>Bacteroidia</taxon>
        <taxon>Marinilabiliales</taxon>
        <taxon>Prolixibacteraceae</taxon>
        <taxon>Mangrovibacterium</taxon>
    </lineage>
</organism>
<evidence type="ECO:0000256" key="5">
    <source>
        <dbReference type="ARBA" id="ARBA00022989"/>
    </source>
</evidence>
<dbReference type="EMBL" id="RAPN01000005">
    <property type="protein sequence ID" value="RKD86114.1"/>
    <property type="molecule type" value="Genomic_DNA"/>
</dbReference>
<dbReference type="Proteomes" id="UP000283387">
    <property type="component" value="Unassembled WGS sequence"/>
</dbReference>
<dbReference type="Pfam" id="PF02472">
    <property type="entry name" value="ExbD"/>
    <property type="match status" value="1"/>
</dbReference>
<gene>
    <name evidence="9" type="ORF">BC643_4430</name>
</gene>
<accession>A0A419VVD0</accession>
<evidence type="ECO:0000256" key="1">
    <source>
        <dbReference type="ARBA" id="ARBA00004162"/>
    </source>
</evidence>
<dbReference type="GO" id="GO:0015031">
    <property type="term" value="P:protein transport"/>
    <property type="evidence" value="ECO:0007669"/>
    <property type="project" value="UniProtKB-KW"/>
</dbReference>
<evidence type="ECO:0000256" key="7">
    <source>
        <dbReference type="RuleBase" id="RU003879"/>
    </source>
</evidence>
<dbReference type="GO" id="GO:0005886">
    <property type="term" value="C:plasma membrane"/>
    <property type="evidence" value="ECO:0007669"/>
    <property type="project" value="UniProtKB-SubCell"/>
</dbReference>
<keyword evidence="3" id="KW-1003">Cell membrane</keyword>
<name>A0A419VVD0_9BACT</name>
<dbReference type="RefSeq" id="WP_120275453.1">
    <property type="nucleotide sequence ID" value="NZ_RAPN01000005.1"/>
</dbReference>
<keyword evidence="6 8" id="KW-0472">Membrane</keyword>
<dbReference type="InterPro" id="IPR003400">
    <property type="entry name" value="ExbD"/>
</dbReference>
<keyword evidence="4 7" id="KW-0812">Transmembrane</keyword>
<evidence type="ECO:0000313" key="9">
    <source>
        <dbReference type="EMBL" id="RKD86114.1"/>
    </source>
</evidence>
<comment type="subcellular location">
    <subcellularLocation>
        <location evidence="1">Cell membrane</location>
        <topology evidence="1">Single-pass membrane protein</topology>
    </subcellularLocation>
    <subcellularLocation>
        <location evidence="7">Cell membrane</location>
        <topology evidence="7">Single-pass type II membrane protein</topology>
    </subcellularLocation>
</comment>